<feature type="transmembrane region" description="Helical" evidence="1">
    <location>
        <begin position="12"/>
        <end position="34"/>
    </location>
</feature>
<accession>A0A1T4ND97</accession>
<dbReference type="EMBL" id="FUXA01000009">
    <property type="protein sequence ID" value="SJZ77232.1"/>
    <property type="molecule type" value="Genomic_DNA"/>
</dbReference>
<evidence type="ECO:0000256" key="1">
    <source>
        <dbReference type="SAM" id="Phobius"/>
    </source>
</evidence>
<evidence type="ECO:0000313" key="2">
    <source>
        <dbReference type="EMBL" id="SJZ77232.1"/>
    </source>
</evidence>
<gene>
    <name evidence="2" type="ORF">SAMN02745110_01542</name>
</gene>
<organism evidence="2 3">
    <name type="scientific">Eubacterium ruminantium</name>
    <dbReference type="NCBI Taxonomy" id="42322"/>
    <lineage>
        <taxon>Bacteria</taxon>
        <taxon>Bacillati</taxon>
        <taxon>Bacillota</taxon>
        <taxon>Clostridia</taxon>
        <taxon>Eubacteriales</taxon>
        <taxon>Eubacteriaceae</taxon>
        <taxon>Eubacterium</taxon>
    </lineage>
</organism>
<reference evidence="2 3" key="1">
    <citation type="submission" date="2017-02" db="EMBL/GenBank/DDBJ databases">
        <authorList>
            <person name="Peterson S.W."/>
        </authorList>
    </citation>
    <scope>NUCLEOTIDE SEQUENCE [LARGE SCALE GENOMIC DNA]</scope>
    <source>
        <strain evidence="2 3">ATCC 17233</strain>
    </source>
</reference>
<keyword evidence="1" id="KW-0812">Transmembrane</keyword>
<sequence>MKKILKFIKKNWISVWLVTVIAISAGIAITYAAYTEVSVVKRVVSTKESEGELFSSNCMRQDLSSRMLSTSQYTVTVCNYDQDKLLTFSPAQITYDFYAELQVKYGDEYLNMAQFLSRLQQDDPDNAATRYQEIVNKISTNYYVAKQEDDTASVISPEDSAEHYFTSAGNYKVSFEGETLAPNDSSTDKYKIKISESDLSKQDPDFYIHVWAMPSVNSLHTIESRIYGGISVGNASSWGGMLRETNSSEVDYDFYNYIITGNGEGKVDIIWNSEYFEINEFFFSNMSGNTFEQNPVVAETITSSDPLYSDYTGWSKITLEVDSLNDKNRYELQLYKEKENISYTGENAASNYIRCFFRED</sequence>
<evidence type="ECO:0000313" key="3">
    <source>
        <dbReference type="Proteomes" id="UP000189857"/>
    </source>
</evidence>
<protein>
    <submittedName>
        <fullName evidence="2">Uncharacterized protein</fullName>
    </submittedName>
</protein>
<keyword evidence="1" id="KW-1133">Transmembrane helix</keyword>
<dbReference type="RefSeq" id="WP_078787387.1">
    <property type="nucleotide sequence ID" value="NZ_FMTO01000008.1"/>
</dbReference>
<proteinExistence type="predicted"/>
<keyword evidence="1" id="KW-0472">Membrane</keyword>
<dbReference type="AlphaFoldDB" id="A0A1T4ND97"/>
<dbReference type="Proteomes" id="UP000189857">
    <property type="component" value="Unassembled WGS sequence"/>
</dbReference>
<name>A0A1T4ND97_9FIRM</name>
<keyword evidence="3" id="KW-1185">Reference proteome</keyword>
<dbReference type="OrthoDB" id="1821912at2"/>